<comment type="caution">
    <text evidence="1">The sequence shown here is derived from an EMBL/GenBank/DDBJ whole genome shotgun (WGS) entry which is preliminary data.</text>
</comment>
<protein>
    <submittedName>
        <fullName evidence="1">Uncharacterized protein</fullName>
    </submittedName>
</protein>
<evidence type="ECO:0000313" key="2">
    <source>
        <dbReference type="Proteomes" id="UP000005959"/>
    </source>
</evidence>
<dbReference type="Proteomes" id="UP000005959">
    <property type="component" value="Unassembled WGS sequence"/>
</dbReference>
<dbReference type="EMBL" id="AGCI01000107">
    <property type="protein sequence ID" value="EHM38100.1"/>
    <property type="molecule type" value="Genomic_DNA"/>
</dbReference>
<evidence type="ECO:0000313" key="1">
    <source>
        <dbReference type="EMBL" id="EHM38100.1"/>
    </source>
</evidence>
<dbReference type="HOGENOM" id="CLU_3062113_0_0_6"/>
<sequence length="53" mass="5920">MGVIREAFSLFLLCFSIPSITFCAYPSLPKLAMFKLSYCCLPDDGNIMIIVII</sequence>
<gene>
    <name evidence="1" type="ORF">HMPREF0454_04556</name>
</gene>
<proteinExistence type="predicted"/>
<accession>G9YD58</accession>
<dbReference type="AlphaFoldDB" id="G9YD58"/>
<name>G9YD58_HAFAL</name>
<reference evidence="1 2" key="1">
    <citation type="submission" date="2011-08" db="EMBL/GenBank/DDBJ databases">
        <authorList>
            <person name="Weinstock G."/>
            <person name="Sodergren E."/>
            <person name="Clifton S."/>
            <person name="Fulton L."/>
            <person name="Fulton B."/>
            <person name="Courtney L."/>
            <person name="Fronick C."/>
            <person name="Harrison M."/>
            <person name="Strong C."/>
            <person name="Farmer C."/>
            <person name="Delahaunty K."/>
            <person name="Markovic C."/>
            <person name="Hall O."/>
            <person name="Minx P."/>
            <person name="Tomlinson C."/>
            <person name="Mitreva M."/>
            <person name="Hou S."/>
            <person name="Chen J."/>
            <person name="Wollam A."/>
            <person name="Pepin K.H."/>
            <person name="Johnson M."/>
            <person name="Bhonagiri V."/>
            <person name="Zhang X."/>
            <person name="Suruliraj S."/>
            <person name="Warren W."/>
            <person name="Chinwalla A."/>
            <person name="Mardis E.R."/>
            <person name="Wilson R.K."/>
        </authorList>
    </citation>
    <scope>NUCLEOTIDE SEQUENCE [LARGE SCALE GENOMIC DNA]</scope>
    <source>
        <strain evidence="1 2">ATCC 51873</strain>
    </source>
</reference>
<organism evidence="1 2">
    <name type="scientific">Hafnia alvei ATCC 51873</name>
    <dbReference type="NCBI Taxonomy" id="1002364"/>
    <lineage>
        <taxon>Bacteria</taxon>
        <taxon>Pseudomonadati</taxon>
        <taxon>Pseudomonadota</taxon>
        <taxon>Gammaproteobacteria</taxon>
        <taxon>Enterobacterales</taxon>
        <taxon>Hafniaceae</taxon>
        <taxon>Hafnia</taxon>
    </lineage>
</organism>